<dbReference type="FunFam" id="3.40.850.10:FF:000019">
    <property type="entry name" value="Kinesin-like protein KIN-5D"/>
    <property type="match status" value="1"/>
</dbReference>
<dbReference type="GO" id="GO:0007018">
    <property type="term" value="P:microtubule-based movement"/>
    <property type="evidence" value="ECO:0007669"/>
    <property type="project" value="InterPro"/>
</dbReference>
<dbReference type="GeneID" id="108675419"/>
<dbReference type="InterPro" id="IPR033467">
    <property type="entry name" value="Tesmin/TSO1-like_CXC"/>
</dbReference>
<feature type="region of interest" description="Disordered" evidence="12">
    <location>
        <begin position="461"/>
        <end position="505"/>
    </location>
</feature>
<name>A0A979FLC3_HYAAZ</name>
<feature type="coiled-coil region" evidence="11">
    <location>
        <begin position="520"/>
        <end position="713"/>
    </location>
</feature>
<dbReference type="AlphaFoldDB" id="A0A979FLC3"/>
<comment type="similarity">
    <text evidence="9">Belongs to the TRAFAC class myosin-kinesin ATPase superfamily. Kinesin family. KIN-5/BimC subfamily.</text>
</comment>
<dbReference type="OrthoDB" id="3176171at2759"/>
<feature type="coiled-coil region" evidence="11">
    <location>
        <begin position="847"/>
        <end position="899"/>
    </location>
</feature>
<dbReference type="RefSeq" id="XP_047737527.1">
    <property type="nucleotide sequence ID" value="XM_047881571.1"/>
</dbReference>
<dbReference type="SMART" id="SM00129">
    <property type="entry name" value="KISc"/>
    <property type="match status" value="1"/>
</dbReference>
<gene>
    <name evidence="15" type="primary">LOC108675419</name>
</gene>
<evidence type="ECO:0000256" key="8">
    <source>
        <dbReference type="ARBA" id="ARBA00023212"/>
    </source>
</evidence>
<evidence type="ECO:0000256" key="2">
    <source>
        <dbReference type="ARBA" id="ARBA00022490"/>
    </source>
</evidence>
<evidence type="ECO:0000256" key="1">
    <source>
        <dbReference type="ARBA" id="ARBA00004245"/>
    </source>
</evidence>
<dbReference type="Pfam" id="PF00225">
    <property type="entry name" value="Kinesin"/>
    <property type="match status" value="1"/>
</dbReference>
<evidence type="ECO:0000256" key="11">
    <source>
        <dbReference type="SAM" id="Coils"/>
    </source>
</evidence>
<reference evidence="15" key="1">
    <citation type="submission" date="2025-08" db="UniProtKB">
        <authorList>
            <consortium name="RefSeq"/>
        </authorList>
    </citation>
    <scope>IDENTIFICATION</scope>
    <source>
        <tissue evidence="15">Whole organism</tissue>
    </source>
</reference>
<dbReference type="OMA" id="GDMGHTT"/>
<dbReference type="Gene3D" id="3.40.850.10">
    <property type="entry name" value="Kinesin motor domain"/>
    <property type="match status" value="1"/>
</dbReference>
<sequence length="1170" mass="132198">MYNCVSFQIIVQSGGQNRQFTFDYVFPPEASQEELYTTAVSKIIKEIHNGFNVTILAYGQTGSGKTYSMGTNSPENCPDETMGIIPRAIRDMFSTITEREDEYQYLVKCSFVELYAENLYDLLAPGPRDDNILDIREGVGGEIRMQGVTEVPVASLQETMRCLEQGSHHRATGSTAMNAQSSRSHALFCVTLQQWKKQNSDHVVCAKFTLVDLAGSERAKKTGTTGQRFKEGIHINSGLLCLGKVISALGSGKEKHIPYRESKLTRLLQDSLGGNSHTLMVACVSPADNSLEETLSTLAYADRARMIKNKPMVNCDPKAAEIARLKQQVHELQLQLISASAGRVVGEDCKEMSALIQENKLLKEENLKLMLALQDTYATNTNMAVKDVLVATAREKMDEKLNELQARMDSTVQDLNDTIKSNDSAVAPVLASKLELIKQVQQQVADLQTMHRENEEQLVSHELTHHQAADISAEEDEHQQPSNGDGSSSPRDKSQDESASPAADCSVASALMRSQKGQELASLNHALAQKEELMRKMLSNDKDIANIRSSYERAIQELQERISTVEHEKESLQQQIVSAPSNPASKLAEQRRKRVQELTQEINDLKQKVIERNKALKMKEMSEKRVELLSNEIQAMKQARVKLIRQMKEDNDKFKRAQQLKNKEIEKLKMQERKKDFKMIKMERMNKMQQNVLRRKIEEASSLNKRLKDALELQKVCSEKRATANLANRQQRLKNWLESELELVSVKHQAKQSLESLREDRKFIGNKLTKVEQQLQHNDLSEEFRTELLNKQKDLSTDLQLRTAQINELQQKVLEGDGESLLERKRFEGLQGMSETKAALTMLFNTAVQHKAQCASSQQELQELQAQYKELVAASEETEAMLEEIKAAHEQQIMKLEKDHENKVLCLLRQNLSSDQEKNETSKSLESSNTNHQQVLALQTAELAKLSDLRDELVAKTQECEELKTQLQLLQQKQSKILVPTREKAASNFQVPPLPRPQLAAAKNEKRRKTRLNDDEDFTISSEDSDEDDDFDNMDPAWRRTPLCVRIKAMKRRARPEAALPEDNKENNASVNQDTSRNISATKRESDGGVHCGCMTDCLSKRCKCRRNGSSCSTSCRCNALKCANKSILQDDSSSLPQLNAINSTFDISPNVSKKLKLSSETEEELYQQV</sequence>
<dbReference type="SMART" id="SM01114">
    <property type="entry name" value="CXC"/>
    <property type="match status" value="1"/>
</dbReference>
<keyword evidence="14" id="KW-1185">Reference proteome</keyword>
<accession>A0A979FLC3</accession>
<evidence type="ECO:0000256" key="6">
    <source>
        <dbReference type="ARBA" id="ARBA00023054"/>
    </source>
</evidence>
<evidence type="ECO:0000256" key="4">
    <source>
        <dbReference type="ARBA" id="ARBA00022741"/>
    </source>
</evidence>
<proteinExistence type="inferred from homology"/>
<feature type="compositionally biased region" description="Acidic residues" evidence="12">
    <location>
        <begin position="1014"/>
        <end position="1033"/>
    </location>
</feature>
<evidence type="ECO:0000256" key="12">
    <source>
        <dbReference type="SAM" id="MobiDB-lite"/>
    </source>
</evidence>
<keyword evidence="5 10" id="KW-0067">ATP-binding</keyword>
<keyword evidence="8" id="KW-0206">Cytoskeleton</keyword>
<dbReference type="InterPro" id="IPR027640">
    <property type="entry name" value="Kinesin-like_fam"/>
</dbReference>
<keyword evidence="6 11" id="KW-0175">Coiled coil</keyword>
<evidence type="ECO:0000256" key="3">
    <source>
        <dbReference type="ARBA" id="ARBA00022701"/>
    </source>
</evidence>
<dbReference type="PROSITE" id="PS50067">
    <property type="entry name" value="KINESIN_MOTOR_2"/>
    <property type="match status" value="1"/>
</dbReference>
<dbReference type="GO" id="GO:0005875">
    <property type="term" value="C:microtubule associated complex"/>
    <property type="evidence" value="ECO:0007669"/>
    <property type="project" value="TreeGrafter"/>
</dbReference>
<dbReference type="GO" id="GO:0003777">
    <property type="term" value="F:microtubule motor activity"/>
    <property type="evidence" value="ECO:0007669"/>
    <property type="project" value="InterPro"/>
</dbReference>
<dbReference type="PROSITE" id="PS00411">
    <property type="entry name" value="KINESIN_MOTOR_1"/>
    <property type="match status" value="1"/>
</dbReference>
<dbReference type="Proteomes" id="UP000694843">
    <property type="component" value="Unplaced"/>
</dbReference>
<feature type="coiled-coil region" evidence="11">
    <location>
        <begin position="946"/>
        <end position="973"/>
    </location>
</feature>
<dbReference type="KEGG" id="hazt:108675419"/>
<feature type="compositionally biased region" description="Polar residues" evidence="12">
    <location>
        <begin position="1067"/>
        <end position="1081"/>
    </location>
</feature>
<dbReference type="InterPro" id="IPR001752">
    <property type="entry name" value="Kinesin_motor_dom"/>
</dbReference>
<dbReference type="GO" id="GO:0007052">
    <property type="term" value="P:mitotic spindle organization"/>
    <property type="evidence" value="ECO:0007669"/>
    <property type="project" value="TreeGrafter"/>
</dbReference>
<dbReference type="PRINTS" id="PR00380">
    <property type="entry name" value="KINESINHEAVY"/>
</dbReference>
<protein>
    <submittedName>
        <fullName evidence="15">Chromosome-associated kinesin KIF4A</fullName>
    </submittedName>
</protein>
<evidence type="ECO:0000259" key="13">
    <source>
        <dbReference type="PROSITE" id="PS50067"/>
    </source>
</evidence>
<dbReference type="PANTHER" id="PTHR47969">
    <property type="entry name" value="CHROMOSOME-ASSOCIATED KINESIN KIF4A-RELATED"/>
    <property type="match status" value="1"/>
</dbReference>
<comment type="subcellular location">
    <subcellularLocation>
        <location evidence="1">Cytoplasm</location>
        <location evidence="1">Cytoskeleton</location>
    </subcellularLocation>
</comment>
<evidence type="ECO:0000256" key="5">
    <source>
        <dbReference type="ARBA" id="ARBA00022840"/>
    </source>
</evidence>
<feature type="region of interest" description="Disordered" evidence="12">
    <location>
        <begin position="1054"/>
        <end position="1086"/>
    </location>
</feature>
<feature type="region of interest" description="Disordered" evidence="12">
    <location>
        <begin position="984"/>
        <end position="1033"/>
    </location>
</feature>
<feature type="compositionally biased region" description="Polar residues" evidence="12">
    <location>
        <begin position="480"/>
        <end position="489"/>
    </location>
</feature>
<dbReference type="InterPro" id="IPR036961">
    <property type="entry name" value="Kinesin_motor_dom_sf"/>
</dbReference>
<organism evidence="14 15">
    <name type="scientific">Hyalella azteca</name>
    <name type="common">Amphipod</name>
    <dbReference type="NCBI Taxonomy" id="294128"/>
    <lineage>
        <taxon>Eukaryota</taxon>
        <taxon>Metazoa</taxon>
        <taxon>Ecdysozoa</taxon>
        <taxon>Arthropoda</taxon>
        <taxon>Crustacea</taxon>
        <taxon>Multicrustacea</taxon>
        <taxon>Malacostraca</taxon>
        <taxon>Eumalacostraca</taxon>
        <taxon>Peracarida</taxon>
        <taxon>Amphipoda</taxon>
        <taxon>Senticaudata</taxon>
        <taxon>Talitrida</taxon>
        <taxon>Talitroidea</taxon>
        <taxon>Hyalellidae</taxon>
        <taxon>Hyalella</taxon>
    </lineage>
</organism>
<evidence type="ECO:0000313" key="15">
    <source>
        <dbReference type="RefSeq" id="XP_047737527.1"/>
    </source>
</evidence>
<evidence type="ECO:0000313" key="14">
    <source>
        <dbReference type="Proteomes" id="UP000694843"/>
    </source>
</evidence>
<keyword evidence="4 10" id="KW-0547">Nucleotide-binding</keyword>
<keyword evidence="3" id="KW-0493">Microtubule</keyword>
<keyword evidence="2" id="KW-0963">Cytoplasm</keyword>
<keyword evidence="7 10" id="KW-0505">Motor protein</keyword>
<dbReference type="InterPro" id="IPR019821">
    <property type="entry name" value="Kinesin_motor_CS"/>
</dbReference>
<dbReference type="GO" id="GO:0005874">
    <property type="term" value="C:microtubule"/>
    <property type="evidence" value="ECO:0007669"/>
    <property type="project" value="UniProtKB-KW"/>
</dbReference>
<dbReference type="InterPro" id="IPR027417">
    <property type="entry name" value="P-loop_NTPase"/>
</dbReference>
<evidence type="ECO:0000256" key="9">
    <source>
        <dbReference type="ARBA" id="ARBA00034704"/>
    </source>
</evidence>
<dbReference type="Pfam" id="PF25764">
    <property type="entry name" value="KIF21A_4th"/>
    <property type="match status" value="1"/>
</dbReference>
<dbReference type="PANTHER" id="PTHR47969:SF15">
    <property type="entry name" value="CHROMOSOME-ASSOCIATED KINESIN KIF4A-RELATED"/>
    <property type="match status" value="1"/>
</dbReference>
<evidence type="ECO:0000256" key="7">
    <source>
        <dbReference type="ARBA" id="ARBA00023175"/>
    </source>
</evidence>
<dbReference type="GO" id="GO:0008017">
    <property type="term" value="F:microtubule binding"/>
    <property type="evidence" value="ECO:0007669"/>
    <property type="project" value="InterPro"/>
</dbReference>
<feature type="binding site" evidence="10">
    <location>
        <begin position="59"/>
        <end position="66"/>
    </location>
    <ligand>
        <name>ATP</name>
        <dbReference type="ChEBI" id="CHEBI:30616"/>
    </ligand>
</feature>
<feature type="coiled-coil region" evidence="11">
    <location>
        <begin position="394"/>
        <end position="457"/>
    </location>
</feature>
<dbReference type="GO" id="GO:0051231">
    <property type="term" value="P:spindle elongation"/>
    <property type="evidence" value="ECO:0007669"/>
    <property type="project" value="TreeGrafter"/>
</dbReference>
<evidence type="ECO:0000256" key="10">
    <source>
        <dbReference type="PROSITE-ProRule" id="PRU00283"/>
    </source>
</evidence>
<dbReference type="SUPFAM" id="SSF52540">
    <property type="entry name" value="P-loop containing nucleoside triphosphate hydrolases"/>
    <property type="match status" value="1"/>
</dbReference>
<dbReference type="GO" id="GO:0005524">
    <property type="term" value="F:ATP binding"/>
    <property type="evidence" value="ECO:0007669"/>
    <property type="project" value="UniProtKB-UniRule"/>
</dbReference>
<feature type="domain" description="Kinesin motor" evidence="13">
    <location>
        <begin position="1"/>
        <end position="307"/>
    </location>
</feature>